<dbReference type="GO" id="GO:0008234">
    <property type="term" value="F:cysteine-type peptidase activity"/>
    <property type="evidence" value="ECO:0007669"/>
    <property type="project" value="UniProtKB-KW"/>
</dbReference>
<reference evidence="8" key="1">
    <citation type="submission" date="2016-10" db="EMBL/GenBank/DDBJ databases">
        <authorList>
            <person name="Varghese N."/>
            <person name="Submissions S."/>
        </authorList>
    </citation>
    <scope>NUCLEOTIDE SEQUENCE [LARGE SCALE GENOMIC DNA]</scope>
    <source>
        <strain evidence="8">LMG 24016</strain>
    </source>
</reference>
<dbReference type="EMBL" id="FOQL01000002">
    <property type="protein sequence ID" value="SFI43312.1"/>
    <property type="molecule type" value="Genomic_DNA"/>
</dbReference>
<organism evidence="7 8">
    <name type="scientific">Pseudomonas guineae</name>
    <dbReference type="NCBI Taxonomy" id="425504"/>
    <lineage>
        <taxon>Bacteria</taxon>
        <taxon>Pseudomonadati</taxon>
        <taxon>Pseudomonadota</taxon>
        <taxon>Gammaproteobacteria</taxon>
        <taxon>Pseudomonadales</taxon>
        <taxon>Pseudomonadaceae</taxon>
        <taxon>Pseudomonas</taxon>
    </lineage>
</organism>
<comment type="similarity">
    <text evidence="1">Belongs to the peptidase C40 family.</text>
</comment>
<dbReference type="PANTHER" id="PTHR47053">
    <property type="entry name" value="MUREIN DD-ENDOPEPTIDASE MEPH-RELATED"/>
    <property type="match status" value="1"/>
</dbReference>
<sequence length="204" mass="22098">MLQRLAPLVPLALTLVLAACANHAPQPQLSTQSSVFSSTDLAEFDEQAKEAALGDFTEEKAYRLPQLADGILSHGLSLVGTRYRFGGGSVSSGFDCSGFIGYLFKEEAGLKLPRSTRDMINIDAPLVERDDLKPGDLLFFSTNGGGRVSHAGIYMGDDQFIHSSSSRSGGVRVDSLDDRYWKRTFIEAKRALALAPTESVVRNP</sequence>
<dbReference type="PROSITE" id="PS51935">
    <property type="entry name" value="NLPC_P60"/>
    <property type="match status" value="1"/>
</dbReference>
<evidence type="ECO:0000256" key="4">
    <source>
        <dbReference type="ARBA" id="ARBA00022807"/>
    </source>
</evidence>
<dbReference type="Pfam" id="PF00877">
    <property type="entry name" value="NLPC_P60"/>
    <property type="match status" value="1"/>
</dbReference>
<evidence type="ECO:0000259" key="6">
    <source>
        <dbReference type="PROSITE" id="PS51935"/>
    </source>
</evidence>
<accession>A0A1I3I5V7</accession>
<dbReference type="InterPro" id="IPR000064">
    <property type="entry name" value="NLP_P60_dom"/>
</dbReference>
<feature type="domain" description="NlpC/P60" evidence="6">
    <location>
        <begin position="65"/>
        <end position="192"/>
    </location>
</feature>
<keyword evidence="3 7" id="KW-0378">Hydrolase</keyword>
<dbReference type="OrthoDB" id="9807055at2"/>
<evidence type="ECO:0000256" key="5">
    <source>
        <dbReference type="SAM" id="SignalP"/>
    </source>
</evidence>
<dbReference type="AlphaFoldDB" id="A0A1I3I5V7"/>
<dbReference type="Proteomes" id="UP000243606">
    <property type="component" value="Unassembled WGS sequence"/>
</dbReference>
<evidence type="ECO:0000256" key="1">
    <source>
        <dbReference type="ARBA" id="ARBA00007074"/>
    </source>
</evidence>
<evidence type="ECO:0000313" key="7">
    <source>
        <dbReference type="EMBL" id="SFI43312.1"/>
    </source>
</evidence>
<proteinExistence type="inferred from homology"/>
<dbReference type="PANTHER" id="PTHR47053:SF1">
    <property type="entry name" value="MUREIN DD-ENDOPEPTIDASE MEPH-RELATED"/>
    <property type="match status" value="1"/>
</dbReference>
<dbReference type="InterPro" id="IPR051202">
    <property type="entry name" value="Peptidase_C40"/>
</dbReference>
<dbReference type="RefSeq" id="WP_090242115.1">
    <property type="nucleotide sequence ID" value="NZ_FOQL01000002.1"/>
</dbReference>
<keyword evidence="5" id="KW-0732">Signal</keyword>
<dbReference type="InterPro" id="IPR038765">
    <property type="entry name" value="Papain-like_cys_pep_sf"/>
</dbReference>
<gene>
    <name evidence="7" type="ORF">SAMN05216206_2240</name>
</gene>
<keyword evidence="8" id="KW-1185">Reference proteome</keyword>
<name>A0A1I3I5V7_9PSED</name>
<evidence type="ECO:0000313" key="8">
    <source>
        <dbReference type="Proteomes" id="UP000243606"/>
    </source>
</evidence>
<evidence type="ECO:0000256" key="2">
    <source>
        <dbReference type="ARBA" id="ARBA00022670"/>
    </source>
</evidence>
<dbReference type="Gene3D" id="3.90.1720.10">
    <property type="entry name" value="endopeptidase domain like (from Nostoc punctiforme)"/>
    <property type="match status" value="1"/>
</dbReference>
<feature type="chain" id="PRO_5017448626" evidence="5">
    <location>
        <begin position="22"/>
        <end position="204"/>
    </location>
</feature>
<dbReference type="SUPFAM" id="SSF54001">
    <property type="entry name" value="Cysteine proteinases"/>
    <property type="match status" value="1"/>
</dbReference>
<keyword evidence="2" id="KW-0645">Protease</keyword>
<evidence type="ECO:0000256" key="3">
    <source>
        <dbReference type="ARBA" id="ARBA00022801"/>
    </source>
</evidence>
<feature type="signal peptide" evidence="5">
    <location>
        <begin position="1"/>
        <end position="21"/>
    </location>
</feature>
<dbReference type="PROSITE" id="PS51257">
    <property type="entry name" value="PROKAR_LIPOPROTEIN"/>
    <property type="match status" value="1"/>
</dbReference>
<dbReference type="STRING" id="425504.SAMN05216206_2240"/>
<keyword evidence="4" id="KW-0788">Thiol protease</keyword>
<protein>
    <submittedName>
        <fullName evidence="7">Cell wall-associated hydrolase, NlpC family</fullName>
    </submittedName>
</protein>
<dbReference type="GO" id="GO:0006508">
    <property type="term" value="P:proteolysis"/>
    <property type="evidence" value="ECO:0007669"/>
    <property type="project" value="UniProtKB-KW"/>
</dbReference>